<proteinExistence type="predicted"/>
<keyword evidence="3" id="KW-1185">Reference proteome</keyword>
<dbReference type="AlphaFoldDB" id="A0A8J8MTE3"/>
<protein>
    <submittedName>
        <fullName evidence="2">HVA1 family protein</fullName>
    </submittedName>
</protein>
<feature type="domain" description="Hypervirulence associated protein TUDOR" evidence="1">
    <location>
        <begin position="7"/>
        <end position="68"/>
    </location>
</feature>
<dbReference type="Proteomes" id="UP000679284">
    <property type="component" value="Chromosome"/>
</dbReference>
<reference evidence="2" key="1">
    <citation type="submission" date="2020-01" db="EMBL/GenBank/DDBJ databases">
        <authorList>
            <person name="Yang Y."/>
            <person name="Kwon Y.M."/>
        </authorList>
    </citation>
    <scope>NUCLEOTIDE SEQUENCE</scope>
    <source>
        <strain evidence="2">PG104</strain>
    </source>
</reference>
<dbReference type="InterPro" id="IPR021331">
    <property type="entry name" value="Hva1_TUDOR"/>
</dbReference>
<accession>A0A8J8MTE3</accession>
<gene>
    <name evidence="2" type="ORF">GR316_06700</name>
</gene>
<dbReference type="Pfam" id="PF11160">
    <property type="entry name" value="Hva1_TUDOR"/>
    <property type="match status" value="1"/>
</dbReference>
<dbReference type="RefSeq" id="WP_211783199.1">
    <property type="nucleotide sequence ID" value="NZ_CP047289.1"/>
</dbReference>
<organism evidence="2 3">
    <name type="scientific">Falsirhodobacter algicola</name>
    <dbReference type="NCBI Taxonomy" id="2692330"/>
    <lineage>
        <taxon>Bacteria</taxon>
        <taxon>Pseudomonadati</taxon>
        <taxon>Pseudomonadota</taxon>
        <taxon>Alphaproteobacteria</taxon>
        <taxon>Rhodobacterales</taxon>
        <taxon>Paracoccaceae</taxon>
        <taxon>Falsirhodobacter</taxon>
    </lineage>
</organism>
<dbReference type="EMBL" id="CP047289">
    <property type="protein sequence ID" value="QUS35978.1"/>
    <property type="molecule type" value="Genomic_DNA"/>
</dbReference>
<name>A0A8J8MTE3_9RHOB</name>
<dbReference type="KEGG" id="fap:GR316_06700"/>
<evidence type="ECO:0000313" key="2">
    <source>
        <dbReference type="EMBL" id="QUS35978.1"/>
    </source>
</evidence>
<evidence type="ECO:0000259" key="1">
    <source>
        <dbReference type="Pfam" id="PF11160"/>
    </source>
</evidence>
<evidence type="ECO:0000313" key="3">
    <source>
        <dbReference type="Proteomes" id="UP000679284"/>
    </source>
</evidence>
<sequence length="71" mass="8121">MSNFHKGDRVRWNWGGNTAEAAVEDIFPRRVQRTLKGKKVTRNGSKKNPAYLLKQEDGDKILKLHSELSKA</sequence>